<reference evidence="1 2" key="1">
    <citation type="journal article" date="2021" name="Elife">
        <title>Chloroplast acquisition without the gene transfer in kleptoplastic sea slugs, Plakobranchus ocellatus.</title>
        <authorList>
            <person name="Maeda T."/>
            <person name="Takahashi S."/>
            <person name="Yoshida T."/>
            <person name="Shimamura S."/>
            <person name="Takaki Y."/>
            <person name="Nagai Y."/>
            <person name="Toyoda A."/>
            <person name="Suzuki Y."/>
            <person name="Arimoto A."/>
            <person name="Ishii H."/>
            <person name="Satoh N."/>
            <person name="Nishiyama T."/>
            <person name="Hasebe M."/>
            <person name="Maruyama T."/>
            <person name="Minagawa J."/>
            <person name="Obokata J."/>
            <person name="Shigenobu S."/>
        </authorList>
    </citation>
    <scope>NUCLEOTIDE SEQUENCE [LARGE SCALE GENOMIC DNA]</scope>
</reference>
<proteinExistence type="predicted"/>
<dbReference type="AlphaFoldDB" id="A0AAV3Y2U3"/>
<protein>
    <submittedName>
        <fullName evidence="1">Uncharacterized protein</fullName>
    </submittedName>
</protein>
<comment type="caution">
    <text evidence="1">The sequence shown here is derived from an EMBL/GenBank/DDBJ whole genome shotgun (WGS) entry which is preliminary data.</text>
</comment>
<accession>A0AAV3Y2U3</accession>
<organism evidence="1 2">
    <name type="scientific">Plakobranchus ocellatus</name>
    <dbReference type="NCBI Taxonomy" id="259542"/>
    <lineage>
        <taxon>Eukaryota</taxon>
        <taxon>Metazoa</taxon>
        <taxon>Spiralia</taxon>
        <taxon>Lophotrochozoa</taxon>
        <taxon>Mollusca</taxon>
        <taxon>Gastropoda</taxon>
        <taxon>Heterobranchia</taxon>
        <taxon>Euthyneura</taxon>
        <taxon>Panpulmonata</taxon>
        <taxon>Sacoglossa</taxon>
        <taxon>Placobranchoidea</taxon>
        <taxon>Plakobranchidae</taxon>
        <taxon>Plakobranchus</taxon>
    </lineage>
</organism>
<evidence type="ECO:0000313" key="1">
    <source>
        <dbReference type="EMBL" id="GFN76647.1"/>
    </source>
</evidence>
<sequence length="181" mass="20613">MGRGLVFRISDREVQYKVSCCCSFDYLVAQRTFYPPIFTLNSLSGLGWMMVSKSLVNHSLEMAAGSRIITKLTNRFSYLDIIAISTLNASTCKQTNTRWPAARGGRVLWERFTHAASNTQANRNPQPGQHNYYRTVNKLNLKSRSNWLQSCDRKVNSKLSRGFSLLEKLAKSSLYRAHSHV</sequence>
<gene>
    <name evidence="1" type="ORF">PoB_000315300</name>
</gene>
<evidence type="ECO:0000313" key="2">
    <source>
        <dbReference type="Proteomes" id="UP000735302"/>
    </source>
</evidence>
<dbReference type="Proteomes" id="UP000735302">
    <property type="component" value="Unassembled WGS sequence"/>
</dbReference>
<name>A0AAV3Y2U3_9GAST</name>
<keyword evidence="2" id="KW-1185">Reference proteome</keyword>
<dbReference type="EMBL" id="BLXT01000403">
    <property type="protein sequence ID" value="GFN76647.1"/>
    <property type="molecule type" value="Genomic_DNA"/>
</dbReference>